<comment type="subcellular location">
    <subcellularLocation>
        <location evidence="1">Membrane</location>
    </subcellularLocation>
</comment>
<reference evidence="8" key="1">
    <citation type="submission" date="2016-11" db="UniProtKB">
        <authorList>
            <consortium name="WormBaseParasite"/>
        </authorList>
    </citation>
    <scope>IDENTIFICATION</scope>
</reference>
<evidence type="ECO:0000256" key="4">
    <source>
        <dbReference type="ARBA" id="ARBA00023136"/>
    </source>
</evidence>
<evidence type="ECO:0000313" key="8">
    <source>
        <dbReference type="WBParaSite" id="L893_g7115.t2"/>
    </source>
</evidence>
<dbReference type="InterPro" id="IPR019430">
    <property type="entry name" value="7TM_GPCR_serpentine_rcpt_Srx"/>
</dbReference>
<name>A0A1I8AM18_9BILA</name>
<evidence type="ECO:0000259" key="6">
    <source>
        <dbReference type="PROSITE" id="PS50262"/>
    </source>
</evidence>
<feature type="transmembrane region" description="Helical" evidence="5">
    <location>
        <begin position="248"/>
        <end position="268"/>
    </location>
</feature>
<evidence type="ECO:0000256" key="2">
    <source>
        <dbReference type="ARBA" id="ARBA00022692"/>
    </source>
</evidence>
<dbReference type="AlphaFoldDB" id="A0A1I8AM18"/>
<keyword evidence="3 5" id="KW-1133">Transmembrane helix</keyword>
<dbReference type="GO" id="GO:0016020">
    <property type="term" value="C:membrane"/>
    <property type="evidence" value="ECO:0007669"/>
    <property type="project" value="UniProtKB-SubCell"/>
</dbReference>
<evidence type="ECO:0000313" key="7">
    <source>
        <dbReference type="Proteomes" id="UP000095287"/>
    </source>
</evidence>
<dbReference type="WBParaSite" id="L893_g7115.t2">
    <property type="protein sequence ID" value="L893_g7115.t2"/>
    <property type="gene ID" value="L893_g7115"/>
</dbReference>
<evidence type="ECO:0000256" key="1">
    <source>
        <dbReference type="ARBA" id="ARBA00004370"/>
    </source>
</evidence>
<dbReference type="PANTHER" id="PTHR23017">
    <property type="entry name" value="SERPENTINE RECEPTOR, CLASS X"/>
    <property type="match status" value="1"/>
</dbReference>
<feature type="transmembrane region" description="Helical" evidence="5">
    <location>
        <begin position="280"/>
        <end position="301"/>
    </location>
</feature>
<feature type="transmembrane region" description="Helical" evidence="5">
    <location>
        <begin position="202"/>
        <end position="227"/>
    </location>
</feature>
<dbReference type="PROSITE" id="PS50262">
    <property type="entry name" value="G_PROTEIN_RECEP_F1_2"/>
    <property type="match status" value="1"/>
</dbReference>
<dbReference type="CDD" id="cd00637">
    <property type="entry name" value="7tm_classA_rhodopsin-like"/>
    <property type="match status" value="1"/>
</dbReference>
<proteinExistence type="predicted"/>
<accession>A0A1I8AM18</accession>
<organism evidence="7 8">
    <name type="scientific">Steinernema glaseri</name>
    <dbReference type="NCBI Taxonomy" id="37863"/>
    <lineage>
        <taxon>Eukaryota</taxon>
        <taxon>Metazoa</taxon>
        <taxon>Ecdysozoa</taxon>
        <taxon>Nematoda</taxon>
        <taxon>Chromadorea</taxon>
        <taxon>Rhabditida</taxon>
        <taxon>Tylenchina</taxon>
        <taxon>Panagrolaimomorpha</taxon>
        <taxon>Strongyloidoidea</taxon>
        <taxon>Steinernematidae</taxon>
        <taxon>Steinernema</taxon>
    </lineage>
</organism>
<feature type="transmembrane region" description="Helical" evidence="5">
    <location>
        <begin position="150"/>
        <end position="170"/>
    </location>
</feature>
<evidence type="ECO:0000256" key="3">
    <source>
        <dbReference type="ARBA" id="ARBA00022989"/>
    </source>
</evidence>
<dbReference type="Gene3D" id="1.20.1070.10">
    <property type="entry name" value="Rhodopsin 7-helix transmembrane proteins"/>
    <property type="match status" value="1"/>
</dbReference>
<feature type="transmembrane region" description="Helical" evidence="5">
    <location>
        <begin position="116"/>
        <end position="138"/>
    </location>
</feature>
<keyword evidence="2 5" id="KW-0812">Transmembrane</keyword>
<feature type="transmembrane region" description="Helical" evidence="5">
    <location>
        <begin position="36"/>
        <end position="57"/>
    </location>
</feature>
<evidence type="ECO:0000256" key="5">
    <source>
        <dbReference type="SAM" id="Phobius"/>
    </source>
</evidence>
<keyword evidence="4 5" id="KW-0472">Membrane</keyword>
<sequence length="325" mass="36725">MEVLMWSTYFDGLLTSEKKQFIFEMVLPFEPNEQSIAALIILLTGLTGVFINLFVILGVTKTQTFGSSFGKICISQSIANCGNAFVFSCLVAPISLIDPSVHSTYWGARCGQVLIIFWNGSIFSHLLTAVNRFSVIYFPTRYVRLFNKRNTTISVAMIWVIGLCQAAPYLDYNCTFEFETFSMTFAFVKTTCGTVVGTYLDFYLSLVVIGTVGVIDIITLIGIRLMNKRGVVTDEVEKGRRKRREVKFFFQAFAQAIVFVTELVLYFYVSSFPENKWVRFGMTTFMWIFMQTLDASIVIAFNKEIRSIACRGTTVSALSSTNQYS</sequence>
<feature type="transmembrane region" description="Helical" evidence="5">
    <location>
        <begin position="78"/>
        <end position="96"/>
    </location>
</feature>
<dbReference type="Pfam" id="PF10328">
    <property type="entry name" value="7TM_GPCR_Srx"/>
    <property type="match status" value="1"/>
</dbReference>
<keyword evidence="7" id="KW-1185">Reference proteome</keyword>
<dbReference type="SUPFAM" id="SSF81321">
    <property type="entry name" value="Family A G protein-coupled receptor-like"/>
    <property type="match status" value="1"/>
</dbReference>
<dbReference type="Proteomes" id="UP000095287">
    <property type="component" value="Unplaced"/>
</dbReference>
<dbReference type="PANTHER" id="PTHR23017:SF3">
    <property type="entry name" value="G-PROTEIN COUPLED RECEPTORS FAMILY 1 PROFILE DOMAIN-CONTAINING PROTEIN"/>
    <property type="match status" value="1"/>
</dbReference>
<feature type="domain" description="G-protein coupled receptors family 1 profile" evidence="6">
    <location>
        <begin position="121"/>
        <end position="273"/>
    </location>
</feature>
<dbReference type="InterPro" id="IPR017452">
    <property type="entry name" value="GPCR_Rhodpsn_7TM"/>
</dbReference>
<protein>
    <submittedName>
        <fullName evidence="8">G_PROTEIN_RECEP_F1_2 domain-containing protein</fullName>
    </submittedName>
</protein>